<gene>
    <name evidence="2" type="ORF">ABID29_001733</name>
</gene>
<feature type="transmembrane region" description="Helical" evidence="1">
    <location>
        <begin position="27"/>
        <end position="49"/>
    </location>
</feature>
<comment type="caution">
    <text evidence="2">The sequence shown here is derived from an EMBL/GenBank/DDBJ whole genome shotgun (WGS) entry which is preliminary data.</text>
</comment>
<keyword evidence="1" id="KW-0812">Transmembrane</keyword>
<reference evidence="2 3" key="1">
    <citation type="submission" date="2024-06" db="EMBL/GenBank/DDBJ databases">
        <title>Genomic Encyclopedia of Type Strains, Phase IV (KMG-IV): sequencing the most valuable type-strain genomes for metagenomic binning, comparative biology and taxonomic classification.</title>
        <authorList>
            <person name="Goeker M."/>
        </authorList>
    </citation>
    <scope>NUCLEOTIDE SEQUENCE [LARGE SCALE GENOMIC DNA]</scope>
    <source>
        <strain evidence="2 3">DSM 28303</strain>
    </source>
</reference>
<proteinExistence type="predicted"/>
<dbReference type="Pfam" id="PF11364">
    <property type="entry name" value="DUF3165"/>
    <property type="match status" value="1"/>
</dbReference>
<name>A0ABV2FJ85_9STRE</name>
<organism evidence="2 3">
    <name type="scientific">Streptococcus rupicaprae</name>
    <dbReference type="NCBI Taxonomy" id="759619"/>
    <lineage>
        <taxon>Bacteria</taxon>
        <taxon>Bacillati</taxon>
        <taxon>Bacillota</taxon>
        <taxon>Bacilli</taxon>
        <taxon>Lactobacillales</taxon>
        <taxon>Streptococcaceae</taxon>
        <taxon>Streptococcus</taxon>
    </lineage>
</organism>
<accession>A0ABV2FJ85</accession>
<evidence type="ECO:0000256" key="1">
    <source>
        <dbReference type="SAM" id="Phobius"/>
    </source>
</evidence>
<keyword evidence="1" id="KW-1133">Transmembrane helix</keyword>
<keyword evidence="3" id="KW-1185">Reference proteome</keyword>
<keyword evidence="2" id="KW-0378">Hydrolase</keyword>
<sequence length="76" mass="8573">MFYLILAILLIIFYVFAAPKAIKGTLNVMLLVFGIVLLFVLILLAIISLTKSSREFWVGSLLTFLGLWALVDLERL</sequence>
<feature type="transmembrane region" description="Helical" evidence="1">
    <location>
        <begin position="56"/>
        <end position="73"/>
    </location>
</feature>
<evidence type="ECO:0000313" key="2">
    <source>
        <dbReference type="EMBL" id="MET3558607.1"/>
    </source>
</evidence>
<protein>
    <submittedName>
        <fullName evidence="2">Neutral ceramidase superfamily lipid hydrolase</fullName>
    </submittedName>
</protein>
<dbReference type="RefSeq" id="WP_354365740.1">
    <property type="nucleotide sequence ID" value="NZ_JBEPLO010000019.1"/>
</dbReference>
<dbReference type="Proteomes" id="UP001549122">
    <property type="component" value="Unassembled WGS sequence"/>
</dbReference>
<dbReference type="InterPro" id="IPR021506">
    <property type="entry name" value="DUF3165"/>
</dbReference>
<keyword evidence="1" id="KW-0472">Membrane</keyword>
<dbReference type="EMBL" id="JBEPLO010000019">
    <property type="protein sequence ID" value="MET3558607.1"/>
    <property type="molecule type" value="Genomic_DNA"/>
</dbReference>
<dbReference type="GO" id="GO:0016787">
    <property type="term" value="F:hydrolase activity"/>
    <property type="evidence" value="ECO:0007669"/>
    <property type="project" value="UniProtKB-KW"/>
</dbReference>
<evidence type="ECO:0000313" key="3">
    <source>
        <dbReference type="Proteomes" id="UP001549122"/>
    </source>
</evidence>